<evidence type="ECO:0000313" key="3">
    <source>
        <dbReference type="Proteomes" id="UP001292094"/>
    </source>
</evidence>
<proteinExistence type="predicted"/>
<keyword evidence="3" id="KW-1185">Reference proteome</keyword>
<gene>
    <name evidence="2" type="ORF">Pmani_000735</name>
</gene>
<feature type="region of interest" description="Disordered" evidence="1">
    <location>
        <begin position="50"/>
        <end position="93"/>
    </location>
</feature>
<reference evidence="2" key="1">
    <citation type="submission" date="2023-11" db="EMBL/GenBank/DDBJ databases">
        <title>Genome assemblies of two species of porcelain crab, Petrolisthes cinctipes and Petrolisthes manimaculis (Anomura: Porcellanidae).</title>
        <authorList>
            <person name="Angst P."/>
        </authorList>
    </citation>
    <scope>NUCLEOTIDE SEQUENCE</scope>
    <source>
        <strain evidence="2">PB745_02</strain>
        <tissue evidence="2">Gill</tissue>
    </source>
</reference>
<evidence type="ECO:0000256" key="1">
    <source>
        <dbReference type="SAM" id="MobiDB-lite"/>
    </source>
</evidence>
<dbReference type="EMBL" id="JAWZYT010000051">
    <property type="protein sequence ID" value="KAK4328885.1"/>
    <property type="molecule type" value="Genomic_DNA"/>
</dbReference>
<sequence length="93" mass="10655">MQVNHKPALQPLANITSLQHYFILNPSFQPVSHEPKLLPRSPLRQLYFRYPNNNFTGNDAPGMHGVSKQPPQPSEKKDAPLRTKIRSTQDRQV</sequence>
<protein>
    <submittedName>
        <fullName evidence="2">Uncharacterized protein</fullName>
    </submittedName>
</protein>
<dbReference type="AlphaFoldDB" id="A0AAE1QLW2"/>
<organism evidence="2 3">
    <name type="scientific">Petrolisthes manimaculis</name>
    <dbReference type="NCBI Taxonomy" id="1843537"/>
    <lineage>
        <taxon>Eukaryota</taxon>
        <taxon>Metazoa</taxon>
        <taxon>Ecdysozoa</taxon>
        <taxon>Arthropoda</taxon>
        <taxon>Crustacea</taxon>
        <taxon>Multicrustacea</taxon>
        <taxon>Malacostraca</taxon>
        <taxon>Eumalacostraca</taxon>
        <taxon>Eucarida</taxon>
        <taxon>Decapoda</taxon>
        <taxon>Pleocyemata</taxon>
        <taxon>Anomura</taxon>
        <taxon>Galatheoidea</taxon>
        <taxon>Porcellanidae</taxon>
        <taxon>Petrolisthes</taxon>
    </lineage>
</organism>
<comment type="caution">
    <text evidence="2">The sequence shown here is derived from an EMBL/GenBank/DDBJ whole genome shotgun (WGS) entry which is preliminary data.</text>
</comment>
<feature type="compositionally biased region" description="Basic and acidic residues" evidence="1">
    <location>
        <begin position="74"/>
        <end position="93"/>
    </location>
</feature>
<accession>A0AAE1QLW2</accession>
<name>A0AAE1QLW2_9EUCA</name>
<evidence type="ECO:0000313" key="2">
    <source>
        <dbReference type="EMBL" id="KAK4328885.1"/>
    </source>
</evidence>
<dbReference type="Proteomes" id="UP001292094">
    <property type="component" value="Unassembled WGS sequence"/>
</dbReference>